<dbReference type="SUPFAM" id="SSF81342">
    <property type="entry name" value="Transmembrane di-heme cytochromes"/>
    <property type="match status" value="1"/>
</dbReference>
<comment type="similarity">
    <text evidence="12">Belongs to the cytochrome b561 family.</text>
</comment>
<keyword evidence="11 13" id="KW-0472">Membrane</keyword>
<proteinExistence type="inferred from homology"/>
<feature type="domain" description="Cytochrome b561 bacterial/Ni-hydrogenase" evidence="14">
    <location>
        <begin position="6"/>
        <end position="180"/>
    </location>
</feature>
<accession>A0ABY9RDH8</accession>
<reference evidence="15" key="1">
    <citation type="submission" date="2023-09" db="EMBL/GenBank/DDBJ databases">
        <title>Undibacterium sp. 20NA77.5 isolated from freshwater.</title>
        <authorList>
            <person name="Le V."/>
            <person name="Ko S.-R."/>
            <person name="Ahn C.-Y."/>
            <person name="Oh H.-M."/>
        </authorList>
    </citation>
    <scope>NUCLEOTIDE SEQUENCE</scope>
    <source>
        <strain evidence="15">20NA77.5</strain>
    </source>
</reference>
<feature type="transmembrane region" description="Helical" evidence="13">
    <location>
        <begin position="147"/>
        <end position="169"/>
    </location>
</feature>
<evidence type="ECO:0000256" key="1">
    <source>
        <dbReference type="ARBA" id="ARBA00001970"/>
    </source>
</evidence>
<evidence type="ECO:0000256" key="7">
    <source>
        <dbReference type="ARBA" id="ARBA00022723"/>
    </source>
</evidence>
<dbReference type="Proteomes" id="UP001181355">
    <property type="component" value="Chromosome"/>
</dbReference>
<dbReference type="RefSeq" id="WP_309480794.1">
    <property type="nucleotide sequence ID" value="NZ_CP133720.1"/>
</dbReference>
<evidence type="ECO:0000256" key="12">
    <source>
        <dbReference type="ARBA" id="ARBA00037975"/>
    </source>
</evidence>
<feature type="transmembrane region" description="Helical" evidence="13">
    <location>
        <begin position="12"/>
        <end position="32"/>
    </location>
</feature>
<dbReference type="EMBL" id="CP133720">
    <property type="protein sequence ID" value="WMW79295.1"/>
    <property type="molecule type" value="Genomic_DNA"/>
</dbReference>
<protein>
    <submittedName>
        <fullName evidence="15">Cytochrome b</fullName>
    </submittedName>
</protein>
<name>A0ABY9RDH8_9BURK</name>
<sequence>MAIQRLSKLTISLHWIIAATMIVLLAVGIYMAETDAWALYPWHKSFGILIFPVAVARVLWRIKEGWPEPVGDYPRYEQILAKLTHYALLLGTLLMPISGMVFSSMSGHGFELFGIPLAAAHPSPDKPGEVVPVNESLADFAHEAHEVIGWILILAIALHVIGALKHHVIDKDQTLQRMRGKMD</sequence>
<evidence type="ECO:0000256" key="3">
    <source>
        <dbReference type="ARBA" id="ARBA00022448"/>
    </source>
</evidence>
<keyword evidence="5" id="KW-0349">Heme</keyword>
<evidence type="ECO:0000256" key="13">
    <source>
        <dbReference type="SAM" id="Phobius"/>
    </source>
</evidence>
<keyword evidence="9 13" id="KW-1133">Transmembrane helix</keyword>
<comment type="cofactor">
    <cofactor evidence="1">
        <name>heme b</name>
        <dbReference type="ChEBI" id="CHEBI:60344"/>
    </cofactor>
</comment>
<evidence type="ECO:0000256" key="5">
    <source>
        <dbReference type="ARBA" id="ARBA00022617"/>
    </source>
</evidence>
<dbReference type="InterPro" id="IPR052168">
    <property type="entry name" value="Cytochrome_b561_oxidase"/>
</dbReference>
<evidence type="ECO:0000256" key="9">
    <source>
        <dbReference type="ARBA" id="ARBA00022989"/>
    </source>
</evidence>
<keyword evidence="8" id="KW-0249">Electron transport</keyword>
<keyword evidence="4" id="KW-1003">Cell membrane</keyword>
<keyword evidence="6 13" id="KW-0812">Transmembrane</keyword>
<comment type="subcellular location">
    <subcellularLocation>
        <location evidence="2">Cell membrane</location>
        <topology evidence="2">Multi-pass membrane protein</topology>
    </subcellularLocation>
</comment>
<keyword evidence="7" id="KW-0479">Metal-binding</keyword>
<dbReference type="Pfam" id="PF01292">
    <property type="entry name" value="Ni_hydr_CYTB"/>
    <property type="match status" value="1"/>
</dbReference>
<evidence type="ECO:0000256" key="11">
    <source>
        <dbReference type="ARBA" id="ARBA00023136"/>
    </source>
</evidence>
<keyword evidence="3" id="KW-0813">Transport</keyword>
<dbReference type="PANTHER" id="PTHR30529:SF7">
    <property type="entry name" value="CYTOCHROME B561 BACTERIAL_NI-HYDROGENASE DOMAIN-CONTAINING PROTEIN"/>
    <property type="match status" value="1"/>
</dbReference>
<evidence type="ECO:0000256" key="6">
    <source>
        <dbReference type="ARBA" id="ARBA00022692"/>
    </source>
</evidence>
<keyword evidence="10" id="KW-0408">Iron</keyword>
<feature type="transmembrane region" description="Helical" evidence="13">
    <location>
        <begin position="83"/>
        <end position="102"/>
    </location>
</feature>
<dbReference type="InterPro" id="IPR016174">
    <property type="entry name" value="Di-haem_cyt_TM"/>
</dbReference>
<evidence type="ECO:0000256" key="10">
    <source>
        <dbReference type="ARBA" id="ARBA00023004"/>
    </source>
</evidence>
<evidence type="ECO:0000256" key="8">
    <source>
        <dbReference type="ARBA" id="ARBA00022982"/>
    </source>
</evidence>
<keyword evidence="16" id="KW-1185">Reference proteome</keyword>
<evidence type="ECO:0000256" key="4">
    <source>
        <dbReference type="ARBA" id="ARBA00022475"/>
    </source>
</evidence>
<dbReference type="Gene3D" id="1.20.950.20">
    <property type="entry name" value="Transmembrane di-heme cytochromes, Chain C"/>
    <property type="match status" value="2"/>
</dbReference>
<evidence type="ECO:0000313" key="15">
    <source>
        <dbReference type="EMBL" id="WMW79295.1"/>
    </source>
</evidence>
<gene>
    <name evidence="15" type="ORF">RF679_11615</name>
</gene>
<dbReference type="PANTHER" id="PTHR30529">
    <property type="entry name" value="CYTOCHROME B561"/>
    <property type="match status" value="1"/>
</dbReference>
<evidence type="ECO:0000313" key="16">
    <source>
        <dbReference type="Proteomes" id="UP001181355"/>
    </source>
</evidence>
<feature type="transmembrane region" description="Helical" evidence="13">
    <location>
        <begin position="44"/>
        <end position="62"/>
    </location>
</feature>
<evidence type="ECO:0000259" key="14">
    <source>
        <dbReference type="Pfam" id="PF01292"/>
    </source>
</evidence>
<evidence type="ECO:0000256" key="2">
    <source>
        <dbReference type="ARBA" id="ARBA00004651"/>
    </source>
</evidence>
<dbReference type="InterPro" id="IPR011577">
    <property type="entry name" value="Cyt_b561_bac/Ni-Hgenase"/>
</dbReference>
<organism evidence="15 16">
    <name type="scientific">Undibacterium cyanobacteriorum</name>
    <dbReference type="NCBI Taxonomy" id="3073561"/>
    <lineage>
        <taxon>Bacteria</taxon>
        <taxon>Pseudomonadati</taxon>
        <taxon>Pseudomonadota</taxon>
        <taxon>Betaproteobacteria</taxon>
        <taxon>Burkholderiales</taxon>
        <taxon>Oxalobacteraceae</taxon>
        <taxon>Undibacterium</taxon>
    </lineage>
</organism>